<dbReference type="Proteomes" id="UP000541444">
    <property type="component" value="Unassembled WGS sequence"/>
</dbReference>
<dbReference type="AlphaFoldDB" id="A0A7J7L3Y0"/>
<sequence length="69" mass="8219">MYAQLYIYNPGVALDTRHKRNPRLNRNVLQTIENTMQQNNPFCELYQCAIEVLEATVMSWIFGLFYLFI</sequence>
<evidence type="ECO:0000313" key="2">
    <source>
        <dbReference type="Proteomes" id="UP000541444"/>
    </source>
</evidence>
<dbReference type="EMBL" id="JACGCM010002659">
    <property type="protein sequence ID" value="KAF6137335.1"/>
    <property type="molecule type" value="Genomic_DNA"/>
</dbReference>
<protein>
    <submittedName>
        <fullName evidence="1">Uncharacterized protein</fullName>
    </submittedName>
</protein>
<comment type="caution">
    <text evidence="1">The sequence shown here is derived from an EMBL/GenBank/DDBJ whole genome shotgun (WGS) entry which is preliminary data.</text>
</comment>
<keyword evidence="2" id="KW-1185">Reference proteome</keyword>
<reference evidence="1 2" key="1">
    <citation type="journal article" date="2020" name="IScience">
        <title>Genome Sequencing of the Endangered Kingdonia uniflora (Circaeasteraceae, Ranunculales) Reveals Potential Mechanisms of Evolutionary Specialization.</title>
        <authorList>
            <person name="Sun Y."/>
            <person name="Deng T."/>
            <person name="Zhang A."/>
            <person name="Moore M.J."/>
            <person name="Landis J.B."/>
            <person name="Lin N."/>
            <person name="Zhang H."/>
            <person name="Zhang X."/>
            <person name="Huang J."/>
            <person name="Zhang X."/>
            <person name="Sun H."/>
            <person name="Wang H."/>
        </authorList>
    </citation>
    <scope>NUCLEOTIDE SEQUENCE [LARGE SCALE GENOMIC DNA]</scope>
    <source>
        <strain evidence="1">TB1705</strain>
        <tissue evidence="1">Leaf</tissue>
    </source>
</reference>
<organism evidence="1 2">
    <name type="scientific">Kingdonia uniflora</name>
    <dbReference type="NCBI Taxonomy" id="39325"/>
    <lineage>
        <taxon>Eukaryota</taxon>
        <taxon>Viridiplantae</taxon>
        <taxon>Streptophyta</taxon>
        <taxon>Embryophyta</taxon>
        <taxon>Tracheophyta</taxon>
        <taxon>Spermatophyta</taxon>
        <taxon>Magnoliopsida</taxon>
        <taxon>Ranunculales</taxon>
        <taxon>Circaeasteraceae</taxon>
        <taxon>Kingdonia</taxon>
    </lineage>
</organism>
<gene>
    <name evidence="1" type="ORF">GIB67_036372</name>
</gene>
<name>A0A7J7L3Y0_9MAGN</name>
<evidence type="ECO:0000313" key="1">
    <source>
        <dbReference type="EMBL" id="KAF6137335.1"/>
    </source>
</evidence>
<proteinExistence type="predicted"/>
<accession>A0A7J7L3Y0</accession>